<dbReference type="InterPro" id="IPR001647">
    <property type="entry name" value="HTH_TetR"/>
</dbReference>
<accession>A0ABN4GDM4</accession>
<sequence length="241" mass="26703">MPASPAPVPAPTPAPSPAPRGRRREAERNDERLLRAAHQALAEVGWTVSVTEIARRAGIGMGSFYRRYRGKVALAQHVRVVSMDRLTEAARAAADEDNGWDALVRFLCDAVSAPTCSLLPLIGGILPGTPEVEEASARLHTAIDALLERARSEGALRQDVGAADLVLLLVHLRTRIPGRPERVRQLRLRYLHMTLEGMRRAASPEPPELPQPCPDWQELHLLWDKPPVTRSCPDERTDERR</sequence>
<feature type="domain" description="HTH tetR-type" evidence="6">
    <location>
        <begin position="27"/>
        <end position="86"/>
    </location>
</feature>
<dbReference type="Gene3D" id="1.10.357.10">
    <property type="entry name" value="Tetracycline Repressor, domain 2"/>
    <property type="match status" value="1"/>
</dbReference>
<protein>
    <recommendedName>
        <fullName evidence="6">HTH tetR-type domain-containing protein</fullName>
    </recommendedName>
</protein>
<dbReference type="EMBL" id="CP011497">
    <property type="protein sequence ID" value="AKJ11930.1"/>
    <property type="molecule type" value="Genomic_DNA"/>
</dbReference>
<dbReference type="SUPFAM" id="SSF46689">
    <property type="entry name" value="Homeodomain-like"/>
    <property type="match status" value="1"/>
</dbReference>
<dbReference type="InterPro" id="IPR036271">
    <property type="entry name" value="Tet_transcr_reg_TetR-rel_C_sf"/>
</dbReference>
<evidence type="ECO:0000256" key="2">
    <source>
        <dbReference type="ARBA" id="ARBA00023125"/>
    </source>
</evidence>
<dbReference type="InterPro" id="IPR050109">
    <property type="entry name" value="HTH-type_TetR-like_transc_reg"/>
</dbReference>
<evidence type="ECO:0000313" key="7">
    <source>
        <dbReference type="EMBL" id="AKJ11930.1"/>
    </source>
</evidence>
<keyword evidence="2 4" id="KW-0238">DNA-binding</keyword>
<proteinExistence type="predicted"/>
<organism evidence="7 8">
    <name type="scientific">Streptomyces incarnatus</name>
    <dbReference type="NCBI Taxonomy" id="665007"/>
    <lineage>
        <taxon>Bacteria</taxon>
        <taxon>Bacillati</taxon>
        <taxon>Actinomycetota</taxon>
        <taxon>Actinomycetes</taxon>
        <taxon>Kitasatosporales</taxon>
        <taxon>Streptomycetaceae</taxon>
        <taxon>Streptomyces</taxon>
    </lineage>
</organism>
<keyword evidence="3" id="KW-0804">Transcription</keyword>
<dbReference type="InterPro" id="IPR049445">
    <property type="entry name" value="TetR_SbtR-like_C"/>
</dbReference>
<dbReference type="PANTHER" id="PTHR30055:SF234">
    <property type="entry name" value="HTH-TYPE TRANSCRIPTIONAL REGULATOR BETI"/>
    <property type="match status" value="1"/>
</dbReference>
<dbReference type="Pfam" id="PF21597">
    <property type="entry name" value="TetR_C_43"/>
    <property type="match status" value="1"/>
</dbReference>
<evidence type="ECO:0000256" key="3">
    <source>
        <dbReference type="ARBA" id="ARBA00023163"/>
    </source>
</evidence>
<keyword evidence="1" id="KW-0805">Transcription regulation</keyword>
<feature type="DNA-binding region" description="H-T-H motif" evidence="4">
    <location>
        <begin position="49"/>
        <end position="68"/>
    </location>
</feature>
<dbReference type="SUPFAM" id="SSF48498">
    <property type="entry name" value="Tetracyclin repressor-like, C-terminal domain"/>
    <property type="match status" value="1"/>
</dbReference>
<dbReference type="Pfam" id="PF00440">
    <property type="entry name" value="TetR_N"/>
    <property type="match status" value="1"/>
</dbReference>
<feature type="compositionally biased region" description="Pro residues" evidence="5">
    <location>
        <begin position="1"/>
        <end position="18"/>
    </location>
</feature>
<dbReference type="InterPro" id="IPR009057">
    <property type="entry name" value="Homeodomain-like_sf"/>
</dbReference>
<evidence type="ECO:0000313" key="8">
    <source>
        <dbReference type="Proteomes" id="UP000035366"/>
    </source>
</evidence>
<dbReference type="Proteomes" id="UP000035366">
    <property type="component" value="Chromosome"/>
</dbReference>
<evidence type="ECO:0000256" key="4">
    <source>
        <dbReference type="PROSITE-ProRule" id="PRU00335"/>
    </source>
</evidence>
<dbReference type="PANTHER" id="PTHR30055">
    <property type="entry name" value="HTH-TYPE TRANSCRIPTIONAL REGULATOR RUTR"/>
    <property type="match status" value="1"/>
</dbReference>
<gene>
    <name evidence="7" type="ORF">ABB07_18385</name>
</gene>
<feature type="region of interest" description="Disordered" evidence="5">
    <location>
        <begin position="1"/>
        <end position="28"/>
    </location>
</feature>
<name>A0ABN4GDM4_9ACTN</name>
<keyword evidence="8" id="KW-1185">Reference proteome</keyword>
<evidence type="ECO:0000256" key="5">
    <source>
        <dbReference type="SAM" id="MobiDB-lite"/>
    </source>
</evidence>
<dbReference type="PRINTS" id="PR00455">
    <property type="entry name" value="HTHTETR"/>
</dbReference>
<evidence type="ECO:0000259" key="6">
    <source>
        <dbReference type="PROSITE" id="PS50977"/>
    </source>
</evidence>
<dbReference type="RefSeq" id="WP_208899767.1">
    <property type="nucleotide sequence ID" value="NZ_CP011497.1"/>
</dbReference>
<evidence type="ECO:0000256" key="1">
    <source>
        <dbReference type="ARBA" id="ARBA00023015"/>
    </source>
</evidence>
<reference evidence="7 8" key="1">
    <citation type="journal article" date="2015" name="ISME J.">
        <title>Draft Genome Sequence of Streptomyces incarnatus NRRL8089, which Produces the Nucleoside Antibiotic Sinefungin.</title>
        <authorList>
            <person name="Oshima K."/>
            <person name="Hattori M."/>
            <person name="Shimizu H."/>
            <person name="Fukuda K."/>
            <person name="Nemoto M."/>
            <person name="Inagaki K."/>
            <person name="Tamura T."/>
        </authorList>
    </citation>
    <scope>NUCLEOTIDE SEQUENCE [LARGE SCALE GENOMIC DNA]</scope>
    <source>
        <strain evidence="7 8">NRRL 8089</strain>
    </source>
</reference>
<dbReference type="PROSITE" id="PS50977">
    <property type="entry name" value="HTH_TETR_2"/>
    <property type="match status" value="1"/>
</dbReference>